<dbReference type="InterPro" id="IPR014310">
    <property type="entry name" value="Sig_transdc_His_kinase_PhoR"/>
</dbReference>
<dbReference type="InterPro" id="IPR004358">
    <property type="entry name" value="Sig_transdc_His_kin-like_C"/>
</dbReference>
<evidence type="ECO:0000313" key="22">
    <source>
        <dbReference type="Proteomes" id="UP000027644"/>
    </source>
</evidence>
<dbReference type="Pfam" id="PF02518">
    <property type="entry name" value="HATPase_c"/>
    <property type="match status" value="1"/>
</dbReference>
<evidence type="ECO:0000256" key="11">
    <source>
        <dbReference type="ARBA" id="ARBA00022741"/>
    </source>
</evidence>
<keyword evidence="7" id="KW-0597">Phosphoprotein</keyword>
<keyword evidence="5" id="KW-0813">Transport</keyword>
<evidence type="ECO:0000256" key="12">
    <source>
        <dbReference type="ARBA" id="ARBA00022777"/>
    </source>
</evidence>
<dbReference type="EC" id="2.7.13.3" evidence="3"/>
<dbReference type="Proteomes" id="UP000027644">
    <property type="component" value="Unassembled WGS sequence"/>
</dbReference>
<keyword evidence="15" id="KW-0902">Two-component regulatory system</keyword>
<dbReference type="InterPro" id="IPR005467">
    <property type="entry name" value="His_kinase_dom"/>
</dbReference>
<evidence type="ECO:0000256" key="13">
    <source>
        <dbReference type="ARBA" id="ARBA00022840"/>
    </source>
</evidence>
<keyword evidence="8" id="KW-0592">Phosphate transport</keyword>
<evidence type="ECO:0000256" key="15">
    <source>
        <dbReference type="ARBA" id="ARBA00023012"/>
    </source>
</evidence>
<dbReference type="Gene3D" id="3.30.450.20">
    <property type="entry name" value="PAS domain"/>
    <property type="match status" value="1"/>
</dbReference>
<name>A0A074V8G0_9NEIS</name>
<dbReference type="Pfam" id="PF00512">
    <property type="entry name" value="HisKA"/>
    <property type="match status" value="1"/>
</dbReference>
<dbReference type="PANTHER" id="PTHR45453:SF1">
    <property type="entry name" value="PHOSPHATE REGULON SENSOR PROTEIN PHOR"/>
    <property type="match status" value="1"/>
</dbReference>
<evidence type="ECO:0000256" key="10">
    <source>
        <dbReference type="ARBA" id="ARBA00022692"/>
    </source>
</evidence>
<dbReference type="InterPro" id="IPR021766">
    <property type="entry name" value="PhoR_N"/>
</dbReference>
<gene>
    <name evidence="21" type="ORF">SASC598J21_007730</name>
    <name evidence="20" type="ORF">SASC598J21_010750</name>
</gene>
<evidence type="ECO:0000256" key="5">
    <source>
        <dbReference type="ARBA" id="ARBA00022448"/>
    </source>
</evidence>
<evidence type="ECO:0000256" key="6">
    <source>
        <dbReference type="ARBA" id="ARBA00022475"/>
    </source>
</evidence>
<evidence type="ECO:0000256" key="18">
    <source>
        <dbReference type="SAM" id="Phobius"/>
    </source>
</evidence>
<dbReference type="FunFam" id="1.10.287.130:FF:000008">
    <property type="entry name" value="Two-component sensor histidine kinase"/>
    <property type="match status" value="1"/>
</dbReference>
<dbReference type="InterPro" id="IPR000014">
    <property type="entry name" value="PAS"/>
</dbReference>
<dbReference type="SUPFAM" id="SSF55874">
    <property type="entry name" value="ATPase domain of HSP90 chaperone/DNA topoisomerase II/histidine kinase"/>
    <property type="match status" value="1"/>
</dbReference>
<dbReference type="InterPro" id="IPR003594">
    <property type="entry name" value="HATPase_dom"/>
</dbReference>
<dbReference type="SUPFAM" id="SSF47384">
    <property type="entry name" value="Homodimeric domain of signal transducing histidine kinase"/>
    <property type="match status" value="1"/>
</dbReference>
<dbReference type="NCBIfam" id="TIGR02966">
    <property type="entry name" value="phoR_proteo"/>
    <property type="match status" value="1"/>
</dbReference>
<evidence type="ECO:0000256" key="17">
    <source>
        <dbReference type="ARBA" id="ARBA00025207"/>
    </source>
</evidence>
<dbReference type="InterPro" id="IPR003661">
    <property type="entry name" value="HisK_dim/P_dom"/>
</dbReference>
<dbReference type="Pfam" id="PF11808">
    <property type="entry name" value="PhoR"/>
    <property type="match status" value="1"/>
</dbReference>
<proteinExistence type="predicted"/>
<evidence type="ECO:0000256" key="4">
    <source>
        <dbReference type="ARBA" id="ARBA00019665"/>
    </source>
</evidence>
<dbReference type="SMART" id="SM00387">
    <property type="entry name" value="HATPase_c"/>
    <property type="match status" value="1"/>
</dbReference>
<evidence type="ECO:0000256" key="8">
    <source>
        <dbReference type="ARBA" id="ARBA00022592"/>
    </source>
</evidence>
<keyword evidence="12 21" id="KW-0418">Kinase</keyword>
<evidence type="ECO:0000313" key="21">
    <source>
        <dbReference type="EMBL" id="KEQ01451.1"/>
    </source>
</evidence>
<dbReference type="EMBL" id="AVQL01000416">
    <property type="protein sequence ID" value="KEQ01451.1"/>
    <property type="molecule type" value="Genomic_DNA"/>
</dbReference>
<dbReference type="GO" id="GO:0000155">
    <property type="term" value="F:phosphorelay sensor kinase activity"/>
    <property type="evidence" value="ECO:0007669"/>
    <property type="project" value="InterPro"/>
</dbReference>
<evidence type="ECO:0000256" key="2">
    <source>
        <dbReference type="ARBA" id="ARBA00004429"/>
    </source>
</evidence>
<dbReference type="PRINTS" id="PR00344">
    <property type="entry name" value="BCTRLSENSOR"/>
</dbReference>
<keyword evidence="14 18" id="KW-1133">Transmembrane helix</keyword>
<comment type="subcellular location">
    <subcellularLocation>
        <location evidence="2">Cell inner membrane</location>
        <topology evidence="2">Multi-pass membrane protein</topology>
    </subcellularLocation>
</comment>
<evidence type="ECO:0000256" key="14">
    <source>
        <dbReference type="ARBA" id="ARBA00022989"/>
    </source>
</evidence>
<dbReference type="GO" id="GO:0004721">
    <property type="term" value="F:phosphoprotein phosphatase activity"/>
    <property type="evidence" value="ECO:0007669"/>
    <property type="project" value="InterPro"/>
</dbReference>
<keyword evidence="10 18" id="KW-0812">Transmembrane</keyword>
<reference evidence="21 22" key="1">
    <citation type="journal article" date="2014" name="PLoS Genet.">
        <title>Hidden diversity in honey bee gut symbionts detected by single-cell genomics.</title>
        <authorList>
            <person name="Engel P."/>
            <person name="Stepanauskas R."/>
            <person name="Moran N."/>
        </authorList>
    </citation>
    <scope>NUCLEOTIDE SEQUENCE [LARGE SCALE GENOMIC DNA]</scope>
    <source>
        <strain evidence="21 22">SCGC AB-598-J21</strain>
    </source>
</reference>
<dbReference type="GO" id="GO:0005524">
    <property type="term" value="F:ATP binding"/>
    <property type="evidence" value="ECO:0007669"/>
    <property type="project" value="UniProtKB-KW"/>
</dbReference>
<evidence type="ECO:0000313" key="20">
    <source>
        <dbReference type="EMBL" id="KEQ01135.1"/>
    </source>
</evidence>
<dbReference type="GO" id="GO:0006817">
    <property type="term" value="P:phosphate ion transport"/>
    <property type="evidence" value="ECO:0007669"/>
    <property type="project" value="UniProtKB-KW"/>
</dbReference>
<dbReference type="InterPro" id="IPR013767">
    <property type="entry name" value="PAS_fold"/>
</dbReference>
<dbReference type="SMART" id="SM00091">
    <property type="entry name" value="PAS"/>
    <property type="match status" value="1"/>
</dbReference>
<dbReference type="EMBL" id="AVQL01000435">
    <property type="protein sequence ID" value="KEQ01135.1"/>
    <property type="molecule type" value="Genomic_DNA"/>
</dbReference>
<protein>
    <recommendedName>
        <fullName evidence="4">Phosphate regulon sensor protein PhoR</fullName>
        <ecNumber evidence="3">2.7.13.3</ecNumber>
    </recommendedName>
</protein>
<comment type="catalytic activity">
    <reaction evidence="1">
        <text>ATP + protein L-histidine = ADP + protein N-phospho-L-histidine.</text>
        <dbReference type="EC" id="2.7.13.3"/>
    </reaction>
</comment>
<dbReference type="CDD" id="cd00082">
    <property type="entry name" value="HisKA"/>
    <property type="match status" value="1"/>
</dbReference>
<dbReference type="Pfam" id="PF00989">
    <property type="entry name" value="PAS"/>
    <property type="match status" value="1"/>
</dbReference>
<feature type="transmembrane region" description="Helical" evidence="18">
    <location>
        <begin position="9"/>
        <end position="27"/>
    </location>
</feature>
<dbReference type="InterPro" id="IPR050351">
    <property type="entry name" value="BphY/WalK/GraS-like"/>
</dbReference>
<dbReference type="GO" id="GO:0005886">
    <property type="term" value="C:plasma membrane"/>
    <property type="evidence" value="ECO:0007669"/>
    <property type="project" value="UniProtKB-SubCell"/>
</dbReference>
<dbReference type="AlphaFoldDB" id="A0A074V8G0"/>
<feature type="transmembrane region" description="Helical" evidence="18">
    <location>
        <begin position="33"/>
        <end position="53"/>
    </location>
</feature>
<evidence type="ECO:0000256" key="7">
    <source>
        <dbReference type="ARBA" id="ARBA00022553"/>
    </source>
</evidence>
<organism evidence="21 22">
    <name type="scientific">Snodgrassella alvi SCGC AB-598-J21</name>
    <dbReference type="NCBI Taxonomy" id="1385367"/>
    <lineage>
        <taxon>Bacteria</taxon>
        <taxon>Pseudomonadati</taxon>
        <taxon>Pseudomonadota</taxon>
        <taxon>Betaproteobacteria</taxon>
        <taxon>Neisseriales</taxon>
        <taxon>Neisseriaceae</taxon>
        <taxon>Snodgrassella</taxon>
    </lineage>
</organism>
<sequence length="453" mass="50979">MLLSELRHHLYLILATLIVVVVASLLAGGLQFMLISLCCLFFLWLAGYWYHLFKLVRWLERPKLRNVPQGIGIWNNIFNTLMLQARSRKKRKQKLGVALLRFNRIAETIPEGVLILGQDGHIQWLNHLAAIHLNLVAEQDNNSMLADLIENSDFRRFLDEPVTESVNIKLTLENINSGFPRVLNIIRTPFDEQATLIITQDITAAEQLNATRTAFVANVSHELRTPLTVINGFLETLTDMPDLPQEQRQSFIALMSKEGTRMNHLLADLLTLSRLENQVTASLCKQSLCLSILVEQVVYEAEILSENKHRFICEIAADIWVEGIQQDLYNAFSNLLFNAVRYTPQYGTITIRLYMEQNVPDCSQQIVFQVSDTGHGIAAEHIPHLTERFYRVDSGRSRESGGTGLGLAIAKHALAEHGGKLQIESITGKGSTFSAILPQMNNSKGLDSSRTPA</sequence>
<keyword evidence="6" id="KW-1003">Cell membrane</keyword>
<dbReference type="Gene3D" id="1.10.287.130">
    <property type="match status" value="1"/>
</dbReference>
<dbReference type="GO" id="GO:0006355">
    <property type="term" value="P:regulation of DNA-templated transcription"/>
    <property type="evidence" value="ECO:0007669"/>
    <property type="project" value="InterPro"/>
</dbReference>
<dbReference type="Gene3D" id="3.30.565.10">
    <property type="entry name" value="Histidine kinase-like ATPase, C-terminal domain"/>
    <property type="match status" value="1"/>
</dbReference>
<evidence type="ECO:0000256" key="3">
    <source>
        <dbReference type="ARBA" id="ARBA00012438"/>
    </source>
</evidence>
<dbReference type="FunFam" id="3.30.565.10:FF:000006">
    <property type="entry name" value="Sensor histidine kinase WalK"/>
    <property type="match status" value="1"/>
</dbReference>
<dbReference type="InterPro" id="IPR036097">
    <property type="entry name" value="HisK_dim/P_sf"/>
</dbReference>
<keyword evidence="13" id="KW-0067">ATP-binding</keyword>
<dbReference type="InterPro" id="IPR036890">
    <property type="entry name" value="HATPase_C_sf"/>
</dbReference>
<dbReference type="PROSITE" id="PS50109">
    <property type="entry name" value="HIS_KIN"/>
    <property type="match status" value="1"/>
</dbReference>
<comment type="caution">
    <text evidence="21">The sequence shown here is derived from an EMBL/GenBank/DDBJ whole genome shotgun (WGS) entry which is preliminary data.</text>
</comment>
<dbReference type="GO" id="GO:0016036">
    <property type="term" value="P:cellular response to phosphate starvation"/>
    <property type="evidence" value="ECO:0007669"/>
    <property type="project" value="TreeGrafter"/>
</dbReference>
<evidence type="ECO:0000256" key="16">
    <source>
        <dbReference type="ARBA" id="ARBA00023136"/>
    </source>
</evidence>
<comment type="function">
    <text evidence="17">Member of the two-component regulatory system PhoR/PhoB involved in the phosphate regulon genes expression. PhoR may function as a membrane-associated protein kinase that phosphorylates PhoB in response to environmental signals.</text>
</comment>
<keyword evidence="9" id="KW-0808">Transferase</keyword>
<keyword evidence="16 18" id="KW-0472">Membrane</keyword>
<evidence type="ECO:0000256" key="9">
    <source>
        <dbReference type="ARBA" id="ARBA00022679"/>
    </source>
</evidence>
<feature type="domain" description="Histidine kinase" evidence="19">
    <location>
        <begin position="218"/>
        <end position="441"/>
    </location>
</feature>
<dbReference type="PANTHER" id="PTHR45453">
    <property type="entry name" value="PHOSPHATE REGULON SENSOR PROTEIN PHOR"/>
    <property type="match status" value="1"/>
</dbReference>
<accession>A0A074V8G0</accession>
<evidence type="ECO:0000256" key="1">
    <source>
        <dbReference type="ARBA" id="ARBA00000085"/>
    </source>
</evidence>
<keyword evidence="11" id="KW-0547">Nucleotide-binding</keyword>
<evidence type="ECO:0000259" key="19">
    <source>
        <dbReference type="PROSITE" id="PS50109"/>
    </source>
</evidence>
<dbReference type="SMART" id="SM00388">
    <property type="entry name" value="HisKA"/>
    <property type="match status" value="1"/>
</dbReference>